<dbReference type="InterPro" id="IPR008914">
    <property type="entry name" value="PEBP"/>
</dbReference>
<dbReference type="AlphaFoldDB" id="A0A0P6X597"/>
<protein>
    <recommendedName>
        <fullName evidence="3">Phosphatidylethanolamine-binding protein</fullName>
    </recommendedName>
</protein>
<dbReference type="InterPro" id="IPR005247">
    <property type="entry name" value="YbhB_YbcL/LppC-like"/>
</dbReference>
<gene>
    <name evidence="1" type="ORF">ADN00_10680</name>
</gene>
<sequence>MSQFNFQAEAFANGEMIPVQLTCDGKNVSPRLKWQGVPAGAKSLALIMEDPDSPMGVFVHWSLYNIEPTLTALPEALEKLTHLPGIGTQGLNDFDAVGYDGPCPSCGSSHHYTFDLYALDLPPQLPAALPGADLKKAIQGHIIASAHYTGEYARCGEA</sequence>
<dbReference type="CDD" id="cd00865">
    <property type="entry name" value="PEBP_bact_arch"/>
    <property type="match status" value="1"/>
</dbReference>
<comment type="caution">
    <text evidence="1">The sequence shown here is derived from an EMBL/GenBank/DDBJ whole genome shotgun (WGS) entry which is preliminary data.</text>
</comment>
<proteinExistence type="predicted"/>
<dbReference type="Proteomes" id="UP000050417">
    <property type="component" value="Unassembled WGS sequence"/>
</dbReference>
<dbReference type="SUPFAM" id="SSF49777">
    <property type="entry name" value="PEBP-like"/>
    <property type="match status" value="1"/>
</dbReference>
<dbReference type="Pfam" id="PF01161">
    <property type="entry name" value="PBP"/>
    <property type="match status" value="1"/>
</dbReference>
<dbReference type="PANTHER" id="PTHR30289:SF1">
    <property type="entry name" value="PEBP (PHOSPHATIDYLETHANOLAMINE-BINDING PROTEIN) FAMILY PROTEIN"/>
    <property type="match status" value="1"/>
</dbReference>
<reference evidence="1 2" key="1">
    <citation type="submission" date="2015-07" db="EMBL/GenBank/DDBJ databases">
        <title>Genome sequence of Ornatilinea apprima DSM 23815.</title>
        <authorList>
            <person name="Hemp J."/>
            <person name="Ward L.M."/>
            <person name="Pace L.A."/>
            <person name="Fischer W.W."/>
        </authorList>
    </citation>
    <scope>NUCLEOTIDE SEQUENCE [LARGE SCALE GENOMIC DNA]</scope>
    <source>
        <strain evidence="1 2">P3M-1</strain>
    </source>
</reference>
<evidence type="ECO:0000313" key="1">
    <source>
        <dbReference type="EMBL" id="KPL77024.1"/>
    </source>
</evidence>
<organism evidence="1 2">
    <name type="scientific">Ornatilinea apprima</name>
    <dbReference type="NCBI Taxonomy" id="1134406"/>
    <lineage>
        <taxon>Bacteria</taxon>
        <taxon>Bacillati</taxon>
        <taxon>Chloroflexota</taxon>
        <taxon>Anaerolineae</taxon>
        <taxon>Anaerolineales</taxon>
        <taxon>Anaerolineaceae</taxon>
        <taxon>Ornatilinea</taxon>
    </lineage>
</organism>
<dbReference type="STRING" id="1134406.ADN00_10680"/>
<name>A0A0P6X597_9CHLR</name>
<evidence type="ECO:0008006" key="3">
    <source>
        <dbReference type="Google" id="ProtNLM"/>
    </source>
</evidence>
<dbReference type="Gene3D" id="3.90.280.10">
    <property type="entry name" value="PEBP-like"/>
    <property type="match status" value="1"/>
</dbReference>
<dbReference type="RefSeq" id="WP_075062985.1">
    <property type="nucleotide sequence ID" value="NZ_LGCL01000024.1"/>
</dbReference>
<accession>A0A0P6X597</accession>
<evidence type="ECO:0000313" key="2">
    <source>
        <dbReference type="Proteomes" id="UP000050417"/>
    </source>
</evidence>
<dbReference type="EMBL" id="LGCL01000024">
    <property type="protein sequence ID" value="KPL77024.1"/>
    <property type="molecule type" value="Genomic_DNA"/>
</dbReference>
<dbReference type="PANTHER" id="PTHR30289">
    <property type="entry name" value="UNCHARACTERIZED PROTEIN YBCL-RELATED"/>
    <property type="match status" value="1"/>
</dbReference>
<dbReference type="OrthoDB" id="9797506at2"/>
<keyword evidence="2" id="KW-1185">Reference proteome</keyword>
<dbReference type="NCBIfam" id="TIGR00481">
    <property type="entry name" value="YbhB/YbcL family Raf kinase inhibitor-like protein"/>
    <property type="match status" value="1"/>
</dbReference>
<dbReference type="InterPro" id="IPR036610">
    <property type="entry name" value="PEBP-like_sf"/>
</dbReference>